<keyword evidence="3" id="KW-0813">Transport</keyword>
<keyword evidence="5" id="KW-0812">Transmembrane</keyword>
<dbReference type="AlphaFoldDB" id="A0A4R6MW73"/>
<evidence type="ECO:0000313" key="11">
    <source>
        <dbReference type="Proteomes" id="UP000295357"/>
    </source>
</evidence>
<evidence type="ECO:0000313" key="10">
    <source>
        <dbReference type="EMBL" id="TDP06705.1"/>
    </source>
</evidence>
<keyword evidence="4" id="KW-1134">Transmembrane beta strand</keyword>
<dbReference type="RefSeq" id="WP_133604898.1">
    <property type="nucleotide sequence ID" value="NZ_JAUFPJ010000009.1"/>
</dbReference>
<evidence type="ECO:0000256" key="2">
    <source>
        <dbReference type="ARBA" id="ARBA00007613"/>
    </source>
</evidence>
<dbReference type="EMBL" id="SNXE01000008">
    <property type="protein sequence ID" value="TDP06705.1"/>
    <property type="molecule type" value="Genomic_DNA"/>
</dbReference>
<comment type="caution">
    <text evidence="10">The sequence shown here is derived from an EMBL/GenBank/DDBJ whole genome shotgun (WGS) entry which is preliminary data.</text>
</comment>
<dbReference type="GO" id="GO:0015562">
    <property type="term" value="F:efflux transmembrane transporter activity"/>
    <property type="evidence" value="ECO:0007669"/>
    <property type="project" value="InterPro"/>
</dbReference>
<dbReference type="PANTHER" id="PTHR30026">
    <property type="entry name" value="OUTER MEMBRANE PROTEIN TOLC"/>
    <property type="match status" value="1"/>
</dbReference>
<organism evidence="10 11">
    <name type="scientific">Roseateles asaccharophilus</name>
    <dbReference type="NCBI Taxonomy" id="582607"/>
    <lineage>
        <taxon>Bacteria</taxon>
        <taxon>Pseudomonadati</taxon>
        <taxon>Pseudomonadota</taxon>
        <taxon>Betaproteobacteria</taxon>
        <taxon>Burkholderiales</taxon>
        <taxon>Sphaerotilaceae</taxon>
        <taxon>Roseateles</taxon>
    </lineage>
</organism>
<reference evidence="10 11" key="1">
    <citation type="submission" date="2019-03" db="EMBL/GenBank/DDBJ databases">
        <title>Genomic Encyclopedia of Type Strains, Phase IV (KMG-IV): sequencing the most valuable type-strain genomes for metagenomic binning, comparative biology and taxonomic classification.</title>
        <authorList>
            <person name="Goeker M."/>
        </authorList>
    </citation>
    <scope>NUCLEOTIDE SEQUENCE [LARGE SCALE GENOMIC DNA]</scope>
    <source>
        <strain evidence="10 11">DSM 25082</strain>
    </source>
</reference>
<keyword evidence="6" id="KW-0472">Membrane</keyword>
<dbReference type="GO" id="GO:1990281">
    <property type="term" value="C:efflux pump complex"/>
    <property type="evidence" value="ECO:0007669"/>
    <property type="project" value="TreeGrafter"/>
</dbReference>
<evidence type="ECO:0000256" key="9">
    <source>
        <dbReference type="SAM" id="SignalP"/>
    </source>
</evidence>
<comment type="similarity">
    <text evidence="2">Belongs to the outer membrane factor (OMF) (TC 1.B.17) family.</text>
</comment>
<dbReference type="Gene3D" id="1.20.1600.10">
    <property type="entry name" value="Outer membrane efflux proteins (OEP)"/>
    <property type="match status" value="1"/>
</dbReference>
<evidence type="ECO:0000256" key="7">
    <source>
        <dbReference type="ARBA" id="ARBA00023237"/>
    </source>
</evidence>
<evidence type="ECO:0000256" key="4">
    <source>
        <dbReference type="ARBA" id="ARBA00022452"/>
    </source>
</evidence>
<feature type="signal peptide" evidence="9">
    <location>
        <begin position="1"/>
        <end position="27"/>
    </location>
</feature>
<dbReference type="Proteomes" id="UP000295357">
    <property type="component" value="Unassembled WGS sequence"/>
</dbReference>
<feature type="region of interest" description="Disordered" evidence="8">
    <location>
        <begin position="44"/>
        <end position="72"/>
    </location>
</feature>
<dbReference type="InterPro" id="IPR051906">
    <property type="entry name" value="TolC-like"/>
</dbReference>
<keyword evidence="11" id="KW-1185">Reference proteome</keyword>
<evidence type="ECO:0000256" key="3">
    <source>
        <dbReference type="ARBA" id="ARBA00022448"/>
    </source>
</evidence>
<dbReference type="Pfam" id="PF02321">
    <property type="entry name" value="OEP"/>
    <property type="match status" value="1"/>
</dbReference>
<dbReference type="GO" id="GO:0009279">
    <property type="term" value="C:cell outer membrane"/>
    <property type="evidence" value="ECO:0007669"/>
    <property type="project" value="UniProtKB-SubCell"/>
</dbReference>
<proteinExistence type="inferred from homology"/>
<feature type="chain" id="PRO_5020752603" evidence="9">
    <location>
        <begin position="28"/>
        <end position="474"/>
    </location>
</feature>
<name>A0A4R6MW73_9BURK</name>
<evidence type="ECO:0000256" key="1">
    <source>
        <dbReference type="ARBA" id="ARBA00004442"/>
    </source>
</evidence>
<gene>
    <name evidence="10" type="ORF">DFR39_108177</name>
</gene>
<keyword evidence="7" id="KW-0998">Cell outer membrane</keyword>
<accession>A0A4R6MW73</accession>
<dbReference type="GO" id="GO:0015288">
    <property type="term" value="F:porin activity"/>
    <property type="evidence" value="ECO:0007669"/>
    <property type="project" value="TreeGrafter"/>
</dbReference>
<dbReference type="PANTHER" id="PTHR30026:SF20">
    <property type="entry name" value="OUTER MEMBRANE PROTEIN TOLC"/>
    <property type="match status" value="1"/>
</dbReference>
<keyword evidence="9" id="KW-0732">Signal</keyword>
<dbReference type="OrthoDB" id="8683954at2"/>
<sequence>MQKLSIIVCKKPLLAALALLLALPASAQGNAGKRLAKARAEAQAPAVTTGAAGGSGTRCGDEGSTPLMASLAEGSGVDPRMQLQSLVRQALQRSQSVGAVTLLAQAARDDWEEARAARLPVVNLGAGLSHIGSKQDGLPLSQGAQGRASLSMTAPLYDAGRIEQLAAWRRQLAEAARLGLMNMEQQLALQTVSLAMDRSRYQLQIQVYGQYVRKMACLVEALDSIVKADKGRASELVQAVKNQQQAELAVEQTQSALRQTEIRLRRFVGDELPPSASFAALLTQVPELAQMQSDVLEAAEVAQLEAQAKAQSSYAASVKAARKPQLSWQLGSSATTGQNRGGDWVAGVTLNVPLYNPGMEASVSAAQKRAEAARLQREDAIEARRYRMADMHEAAVSSFDRARRISEILRNSERVRLATLQQWQQLGRRSLFDVMGAEADYYSLRVAHVNALFDGQQAVALLWSMGRGVLTPLQ</sequence>
<evidence type="ECO:0000256" key="5">
    <source>
        <dbReference type="ARBA" id="ARBA00022692"/>
    </source>
</evidence>
<evidence type="ECO:0000256" key="6">
    <source>
        <dbReference type="ARBA" id="ARBA00023136"/>
    </source>
</evidence>
<dbReference type="InterPro" id="IPR003423">
    <property type="entry name" value="OMP_efflux"/>
</dbReference>
<protein>
    <submittedName>
        <fullName evidence="10">Outer membrane protein TolC</fullName>
    </submittedName>
</protein>
<dbReference type="SUPFAM" id="SSF56954">
    <property type="entry name" value="Outer membrane efflux proteins (OEP)"/>
    <property type="match status" value="1"/>
</dbReference>
<evidence type="ECO:0000256" key="8">
    <source>
        <dbReference type="SAM" id="MobiDB-lite"/>
    </source>
</evidence>
<comment type="subcellular location">
    <subcellularLocation>
        <location evidence="1">Cell outer membrane</location>
    </subcellularLocation>
</comment>